<evidence type="ECO:0000256" key="4">
    <source>
        <dbReference type="ARBA" id="ARBA00023015"/>
    </source>
</evidence>
<dbReference type="Proteomes" id="UP000694388">
    <property type="component" value="Unplaced"/>
</dbReference>
<evidence type="ECO:0000256" key="2">
    <source>
        <dbReference type="ARBA" id="ARBA00017426"/>
    </source>
</evidence>
<keyword evidence="5" id="KW-0804">Transcription</keyword>
<evidence type="ECO:0000256" key="7">
    <source>
        <dbReference type="ARBA" id="ARBA00063057"/>
    </source>
</evidence>
<evidence type="ECO:0000256" key="5">
    <source>
        <dbReference type="ARBA" id="ARBA00023163"/>
    </source>
</evidence>
<evidence type="ECO:0000256" key="3">
    <source>
        <dbReference type="ARBA" id="ARBA00022491"/>
    </source>
</evidence>
<sequence length="192" mass="21573">MLCCIVLCCAVLYCVVLCCARVRIKPDVPPSQPSSLSIECITTSHIPEPTVDLIIGTLNLVQTCPLLLRVFVSDTGRHHRAEDFVRGTTPGNELQIYTWMDCSLRELSSLVREVNPESRKKGTEFKFAIVFPDPKRIGYRVKEIGSTISGRRGPDDHMTLSSQKFHIGDFLDVAVIPPGRQHLAQPRLLWQF</sequence>
<dbReference type="PANTHER" id="PTHR13082">
    <property type="entry name" value="SAP18"/>
    <property type="match status" value="1"/>
</dbReference>
<dbReference type="InterPro" id="IPR010516">
    <property type="entry name" value="SAP18"/>
</dbReference>
<reference evidence="10" key="2">
    <citation type="submission" date="2025-09" db="UniProtKB">
        <authorList>
            <consortium name="Ensembl"/>
        </authorList>
    </citation>
    <scope>IDENTIFICATION</scope>
</reference>
<accession>A0A8C4R6A4</accession>
<evidence type="ECO:0000313" key="10">
    <source>
        <dbReference type="Ensembl" id="ENSEBUP00000025827.1"/>
    </source>
</evidence>
<dbReference type="OMA" id="HHSNEDF"/>
<comment type="similarity">
    <text evidence="1">Belongs to the SAP18 family.</text>
</comment>
<dbReference type="GO" id="GO:0005634">
    <property type="term" value="C:nucleus"/>
    <property type="evidence" value="ECO:0007669"/>
    <property type="project" value="TreeGrafter"/>
</dbReference>
<evidence type="ECO:0000256" key="8">
    <source>
        <dbReference type="ARBA" id="ARBA00081958"/>
    </source>
</evidence>
<dbReference type="Pfam" id="PF06487">
    <property type="entry name" value="SAP18"/>
    <property type="match status" value="1"/>
</dbReference>
<keyword evidence="9" id="KW-0732">Signal</keyword>
<comment type="subunit">
    <text evidence="7">Found in a mRNA splicing-dependent exon junction complex (EJC). Component of the heterotrimeric ASAP (apoptosis- and splicing-associated protein) and PSAP complexes consisting of RNPS1, SAP18 and either ACIN1 or PNN, respectively; the ASAP and PSAP complexes probably are formed mutually exclusive. For the ASAP complex, the association of SAP18 seems to require a preformed RNPS1:ACIN1 complex. Forms a complex with SIN3A and HDAC1. Interacts with SUFU.</text>
</comment>
<dbReference type="PANTHER" id="PTHR13082:SF0">
    <property type="entry name" value="HISTONE DEACETYLASE COMPLEX SUBUNIT SAP18"/>
    <property type="match status" value="1"/>
</dbReference>
<proteinExistence type="inferred from homology"/>
<dbReference type="Gene3D" id="3.10.20.550">
    <property type="entry name" value="ASAP complex, SAP18 subunit"/>
    <property type="match status" value="1"/>
</dbReference>
<evidence type="ECO:0000313" key="11">
    <source>
        <dbReference type="Proteomes" id="UP000694388"/>
    </source>
</evidence>
<dbReference type="FunFam" id="3.10.20.550:FF:000001">
    <property type="entry name" value="Histone deacetylase complex subunit SAP18"/>
    <property type="match status" value="1"/>
</dbReference>
<reference evidence="10" key="1">
    <citation type="submission" date="2025-08" db="UniProtKB">
        <authorList>
            <consortium name="Ensembl"/>
        </authorList>
    </citation>
    <scope>IDENTIFICATION</scope>
</reference>
<organism evidence="10 11">
    <name type="scientific">Eptatretus burgeri</name>
    <name type="common">Inshore hagfish</name>
    <dbReference type="NCBI Taxonomy" id="7764"/>
    <lineage>
        <taxon>Eukaryota</taxon>
        <taxon>Metazoa</taxon>
        <taxon>Chordata</taxon>
        <taxon>Craniata</taxon>
        <taxon>Vertebrata</taxon>
        <taxon>Cyclostomata</taxon>
        <taxon>Myxini</taxon>
        <taxon>Myxiniformes</taxon>
        <taxon>Myxinidae</taxon>
        <taxon>Eptatretinae</taxon>
        <taxon>Eptatretus</taxon>
    </lineage>
</organism>
<feature type="chain" id="PRO_5034843751" description="Histone deacetylase complex subunit SAP18" evidence="9">
    <location>
        <begin position="21"/>
        <end position="192"/>
    </location>
</feature>
<protein>
    <recommendedName>
        <fullName evidence="2">Histone deacetylase complex subunit SAP18</fullName>
    </recommendedName>
    <alternativeName>
        <fullName evidence="6">18 kDa Sin3-associated polypeptide</fullName>
    </alternativeName>
    <alternativeName>
        <fullName evidence="8">Sin3-associated polypeptide p18</fullName>
    </alternativeName>
</protein>
<feature type="signal peptide" evidence="9">
    <location>
        <begin position="1"/>
        <end position="20"/>
    </location>
</feature>
<dbReference type="AlphaFoldDB" id="A0A8C4R6A4"/>
<keyword evidence="4" id="KW-0805">Transcription regulation</keyword>
<name>A0A8C4R6A4_EPTBU</name>
<dbReference type="InterPro" id="IPR042534">
    <property type="entry name" value="SAP18_sf"/>
</dbReference>
<dbReference type="GeneTree" id="ENSGT00390000003152"/>
<keyword evidence="3" id="KW-0678">Repressor</keyword>
<dbReference type="GO" id="GO:0003714">
    <property type="term" value="F:transcription corepressor activity"/>
    <property type="evidence" value="ECO:0007669"/>
    <property type="project" value="TreeGrafter"/>
</dbReference>
<evidence type="ECO:0000256" key="1">
    <source>
        <dbReference type="ARBA" id="ARBA00009143"/>
    </source>
</evidence>
<evidence type="ECO:0000256" key="6">
    <source>
        <dbReference type="ARBA" id="ARBA00030511"/>
    </source>
</evidence>
<keyword evidence="11" id="KW-1185">Reference proteome</keyword>
<evidence type="ECO:0000256" key="9">
    <source>
        <dbReference type="SAM" id="SignalP"/>
    </source>
</evidence>
<dbReference type="Ensembl" id="ENSEBUT00000026402.1">
    <property type="protein sequence ID" value="ENSEBUP00000025827.1"/>
    <property type="gene ID" value="ENSEBUG00000015918.1"/>
</dbReference>